<evidence type="ECO:0000313" key="3">
    <source>
        <dbReference type="Proteomes" id="UP000001194"/>
    </source>
</evidence>
<keyword evidence="3" id="KW-1185">Reference proteome</keyword>
<dbReference type="Proteomes" id="UP000001194">
    <property type="component" value="Unassembled WGS sequence"/>
</dbReference>
<feature type="transmembrane region" description="Helical" evidence="1">
    <location>
        <begin position="97"/>
        <end position="118"/>
    </location>
</feature>
<protein>
    <submittedName>
        <fullName evidence="2">Predicted protein</fullName>
    </submittedName>
</protein>
<proteinExistence type="predicted"/>
<name>B0D268_LACBS</name>
<evidence type="ECO:0000256" key="1">
    <source>
        <dbReference type="SAM" id="Phobius"/>
    </source>
</evidence>
<accession>B0D268</accession>
<organism evidence="3">
    <name type="scientific">Laccaria bicolor (strain S238N-H82 / ATCC MYA-4686)</name>
    <name type="common">Bicoloured deceiver</name>
    <name type="synonym">Laccaria laccata var. bicolor</name>
    <dbReference type="NCBI Taxonomy" id="486041"/>
    <lineage>
        <taxon>Eukaryota</taxon>
        <taxon>Fungi</taxon>
        <taxon>Dikarya</taxon>
        <taxon>Basidiomycota</taxon>
        <taxon>Agaricomycotina</taxon>
        <taxon>Agaricomycetes</taxon>
        <taxon>Agaricomycetidae</taxon>
        <taxon>Agaricales</taxon>
        <taxon>Agaricineae</taxon>
        <taxon>Hydnangiaceae</taxon>
        <taxon>Laccaria</taxon>
    </lineage>
</organism>
<dbReference type="InParanoid" id="B0D268"/>
<reference evidence="2 3" key="1">
    <citation type="journal article" date="2008" name="Nature">
        <title>The genome of Laccaria bicolor provides insights into mycorrhizal symbiosis.</title>
        <authorList>
            <person name="Martin F."/>
            <person name="Aerts A."/>
            <person name="Ahren D."/>
            <person name="Brun A."/>
            <person name="Danchin E.G.J."/>
            <person name="Duchaussoy F."/>
            <person name="Gibon J."/>
            <person name="Kohler A."/>
            <person name="Lindquist E."/>
            <person name="Pereda V."/>
            <person name="Salamov A."/>
            <person name="Shapiro H.J."/>
            <person name="Wuyts J."/>
            <person name="Blaudez D."/>
            <person name="Buee M."/>
            <person name="Brokstein P."/>
            <person name="Canbaeck B."/>
            <person name="Cohen D."/>
            <person name="Courty P.E."/>
            <person name="Coutinho P.M."/>
            <person name="Delaruelle C."/>
            <person name="Detter J.C."/>
            <person name="Deveau A."/>
            <person name="DiFazio S."/>
            <person name="Duplessis S."/>
            <person name="Fraissinet-Tachet L."/>
            <person name="Lucic E."/>
            <person name="Frey-Klett P."/>
            <person name="Fourrey C."/>
            <person name="Feussner I."/>
            <person name="Gay G."/>
            <person name="Grimwood J."/>
            <person name="Hoegger P.J."/>
            <person name="Jain P."/>
            <person name="Kilaru S."/>
            <person name="Labbe J."/>
            <person name="Lin Y.C."/>
            <person name="Legue V."/>
            <person name="Le Tacon F."/>
            <person name="Marmeisse R."/>
            <person name="Melayah D."/>
            <person name="Montanini B."/>
            <person name="Muratet M."/>
            <person name="Nehls U."/>
            <person name="Niculita-Hirzel H."/>
            <person name="Oudot-Le Secq M.P."/>
            <person name="Peter M."/>
            <person name="Quesneville H."/>
            <person name="Rajashekar B."/>
            <person name="Reich M."/>
            <person name="Rouhier N."/>
            <person name="Schmutz J."/>
            <person name="Yin T."/>
            <person name="Chalot M."/>
            <person name="Henrissat B."/>
            <person name="Kuees U."/>
            <person name="Lucas S."/>
            <person name="Van de Peer Y."/>
            <person name="Podila G.K."/>
            <person name="Polle A."/>
            <person name="Pukkila P.J."/>
            <person name="Richardson P.M."/>
            <person name="Rouze P."/>
            <person name="Sanders I.R."/>
            <person name="Stajich J.E."/>
            <person name="Tunlid A."/>
            <person name="Tuskan G."/>
            <person name="Grigoriev I.V."/>
        </authorList>
    </citation>
    <scope>NUCLEOTIDE SEQUENCE [LARGE SCALE GENOMIC DNA]</scope>
    <source>
        <strain evidence="3">S238N-H82 / ATCC MYA-4686</strain>
    </source>
</reference>
<keyword evidence="1" id="KW-0812">Transmembrane</keyword>
<dbReference type="EMBL" id="DS547096">
    <property type="protein sequence ID" value="EDR11052.1"/>
    <property type="molecule type" value="Genomic_DNA"/>
</dbReference>
<dbReference type="RefSeq" id="XP_001878353.1">
    <property type="nucleotide sequence ID" value="XM_001878318.1"/>
</dbReference>
<dbReference type="AlphaFoldDB" id="B0D268"/>
<keyword evidence="1" id="KW-1133">Transmembrane helix</keyword>
<dbReference type="HOGENOM" id="CLU_1235206_0_0_1"/>
<gene>
    <name evidence="2" type="ORF">LACBIDRAFT_324527</name>
</gene>
<dbReference type="KEGG" id="lbc:LACBIDRAFT_324527"/>
<sequence length="224" mass="25888">MDYNLCQHEKNVKSRRQRCFHSKVNVPAKNSTYKHQRKLHVTETRKPTCFSMTYSTATFPLDLYAVVRSSYPRSTARQSRGKPDEAGITPFKTVRKLCGVVGMFMLVWFAVTRLFPAYKPDHIRVTRHLCFHLPFQVVRMKANFRHVILLATSEKQTPQLGMDDRPIPVLESARHYSPVAFDEVVNILVTRKAIPIYPLRLTPVPFLRLQRNGAALHPFPPAFQ</sequence>
<dbReference type="GeneID" id="6074063"/>
<evidence type="ECO:0000313" key="2">
    <source>
        <dbReference type="EMBL" id="EDR11052.1"/>
    </source>
</evidence>
<keyword evidence="1" id="KW-0472">Membrane</keyword>